<proteinExistence type="predicted"/>
<dbReference type="Proteomes" id="UP000036834">
    <property type="component" value="Unassembled WGS sequence"/>
</dbReference>
<evidence type="ECO:0000313" key="2">
    <source>
        <dbReference type="EMBL" id="KNB69343.1"/>
    </source>
</evidence>
<reference evidence="1 4" key="3">
    <citation type="submission" date="2019-06" db="EMBL/GenBank/DDBJ databases">
        <title>Whole genome shotgun sequence of Brevibacillus reuszeri NBRC 15719.</title>
        <authorList>
            <person name="Hosoyama A."/>
            <person name="Uohara A."/>
            <person name="Ohji S."/>
            <person name="Ichikawa N."/>
        </authorList>
    </citation>
    <scope>NUCLEOTIDE SEQUENCE [LARGE SCALE GENOMIC DNA]</scope>
    <source>
        <strain evidence="1 4">NBRC 15719</strain>
    </source>
</reference>
<dbReference type="RefSeq" id="WP_049741346.1">
    <property type="nucleotide sequence ID" value="NZ_BJON01000018.1"/>
</dbReference>
<reference evidence="2" key="2">
    <citation type="submission" date="2015-07" db="EMBL/GenBank/DDBJ databases">
        <title>MeaNS - Measles Nucleotide Surveillance Program.</title>
        <authorList>
            <person name="Tran T."/>
            <person name="Druce J."/>
        </authorList>
    </citation>
    <scope>NUCLEOTIDE SEQUENCE</scope>
    <source>
        <strain evidence="2">DSM 9887</strain>
    </source>
</reference>
<dbReference type="AlphaFoldDB" id="A0A0K9YKU3"/>
<reference evidence="3" key="1">
    <citation type="submission" date="2015-07" db="EMBL/GenBank/DDBJ databases">
        <title>Genome sequencing project for genomic taxonomy and phylogenomics of Bacillus-like bacteria.</title>
        <authorList>
            <person name="Liu B."/>
            <person name="Wang J."/>
            <person name="Zhu Y."/>
            <person name="Liu G."/>
            <person name="Chen Q."/>
            <person name="Chen Z."/>
            <person name="Lan J."/>
            <person name="Che J."/>
            <person name="Ge C."/>
            <person name="Shi H."/>
            <person name="Pan Z."/>
            <person name="Liu X."/>
        </authorList>
    </citation>
    <scope>NUCLEOTIDE SEQUENCE [LARGE SCALE GENOMIC DNA]</scope>
    <source>
        <strain evidence="3">DSM 9887</strain>
    </source>
</reference>
<evidence type="ECO:0000313" key="3">
    <source>
        <dbReference type="Proteomes" id="UP000036834"/>
    </source>
</evidence>
<dbReference type="Proteomes" id="UP000319578">
    <property type="component" value="Unassembled WGS sequence"/>
</dbReference>
<evidence type="ECO:0000313" key="1">
    <source>
        <dbReference type="EMBL" id="GED70757.1"/>
    </source>
</evidence>
<comment type="caution">
    <text evidence="2">The sequence shown here is derived from an EMBL/GenBank/DDBJ whole genome shotgun (WGS) entry which is preliminary data.</text>
</comment>
<sequence length="225" mass="26220">MGLSNRANRFLANAKWKNSVHDEKDICHAFDAVKLIPTEKLIDFQKRYGGLTIYAYLEPIVYGILHQAPSRGAFANETGLIITEAEDDIVARHFACADTLYQETFTIDEDGRYYEGFELKCNHFETHVESMAMLEQVKKGKWKIVYEFELDVYRDCYETIDWKQYGELVKRLGLKKVEDFPDDVISWDTNGEILVWRKADAVIVLSEGSWKQEEQELVEEIFPKE</sequence>
<gene>
    <name evidence="2" type="ORF">ADS79_25910</name>
    <name evidence="1" type="ORF">BRE01_44590</name>
</gene>
<dbReference type="OrthoDB" id="3078616at2"/>
<dbReference type="PATRIC" id="fig|54915.3.peg.4344"/>
<accession>A0A0K9YKU3</accession>
<organism evidence="2 3">
    <name type="scientific">Brevibacillus reuszeri</name>
    <dbReference type="NCBI Taxonomy" id="54915"/>
    <lineage>
        <taxon>Bacteria</taxon>
        <taxon>Bacillati</taxon>
        <taxon>Bacillota</taxon>
        <taxon>Bacilli</taxon>
        <taxon>Bacillales</taxon>
        <taxon>Paenibacillaceae</taxon>
        <taxon>Brevibacillus</taxon>
    </lineage>
</organism>
<dbReference type="EMBL" id="LGIQ01000011">
    <property type="protein sequence ID" value="KNB69343.1"/>
    <property type="molecule type" value="Genomic_DNA"/>
</dbReference>
<keyword evidence="4" id="KW-1185">Reference proteome</keyword>
<dbReference type="EMBL" id="BJON01000018">
    <property type="protein sequence ID" value="GED70757.1"/>
    <property type="molecule type" value="Genomic_DNA"/>
</dbReference>
<protein>
    <submittedName>
        <fullName evidence="2">Uncharacterized protein</fullName>
    </submittedName>
</protein>
<name>A0A0K9YKU3_9BACL</name>
<evidence type="ECO:0000313" key="4">
    <source>
        <dbReference type="Proteomes" id="UP000319578"/>
    </source>
</evidence>